<dbReference type="SMART" id="SM00530">
    <property type="entry name" value="HTH_XRE"/>
    <property type="match status" value="1"/>
</dbReference>
<dbReference type="InterPro" id="IPR001387">
    <property type="entry name" value="Cro/C1-type_HTH"/>
</dbReference>
<feature type="domain" description="HTH cro/C1-type" evidence="2">
    <location>
        <begin position="15"/>
        <end position="69"/>
    </location>
</feature>
<dbReference type="Gene3D" id="1.10.260.40">
    <property type="entry name" value="lambda repressor-like DNA-binding domains"/>
    <property type="match status" value="1"/>
</dbReference>
<dbReference type="PROSITE" id="PS50943">
    <property type="entry name" value="HTH_CROC1"/>
    <property type="match status" value="1"/>
</dbReference>
<dbReference type="RefSeq" id="WP_408179699.1">
    <property type="nucleotide sequence ID" value="NZ_JAQQEZ010000024.1"/>
</dbReference>
<dbReference type="InterPro" id="IPR010982">
    <property type="entry name" value="Lambda_DNA-bd_dom_sf"/>
</dbReference>
<keyword evidence="4" id="KW-1185">Reference proteome</keyword>
<protein>
    <submittedName>
        <fullName evidence="3">Helix-turn-helix domain-containing protein</fullName>
    </submittedName>
</protein>
<dbReference type="EMBL" id="JAQQEZ010000024">
    <property type="protein sequence ID" value="MFM0004868.1"/>
    <property type="molecule type" value="Genomic_DNA"/>
</dbReference>
<sequence length="150" mass="15987">MDYPVKTPRQLRPLLVGFRKAAGLTQSQVASHLGVAQQTYAQLEAKPESASMDRLFHVLKLLKVDIVLTQVLSSANPEGHQPGRLRTAGPPVAAKQSVAKKRATTPAAKTAGTRKAAATPARGSGQGAPKPPTRKRVAPVTTAPKKREDW</sequence>
<dbReference type="CDD" id="cd00093">
    <property type="entry name" value="HTH_XRE"/>
    <property type="match status" value="1"/>
</dbReference>
<organism evidence="3 4">
    <name type="scientific">Paraburkholderia dipogonis</name>
    <dbReference type="NCBI Taxonomy" id="1211383"/>
    <lineage>
        <taxon>Bacteria</taxon>
        <taxon>Pseudomonadati</taxon>
        <taxon>Pseudomonadota</taxon>
        <taxon>Betaproteobacteria</taxon>
        <taxon>Burkholderiales</taxon>
        <taxon>Burkholderiaceae</taxon>
        <taxon>Paraburkholderia</taxon>
    </lineage>
</organism>
<dbReference type="Pfam" id="PF01381">
    <property type="entry name" value="HTH_3"/>
    <property type="match status" value="1"/>
</dbReference>
<proteinExistence type="predicted"/>
<accession>A0ABW9AXX3</accession>
<evidence type="ECO:0000313" key="3">
    <source>
        <dbReference type="EMBL" id="MFM0004868.1"/>
    </source>
</evidence>
<dbReference type="Proteomes" id="UP001629230">
    <property type="component" value="Unassembled WGS sequence"/>
</dbReference>
<feature type="region of interest" description="Disordered" evidence="1">
    <location>
        <begin position="74"/>
        <end position="150"/>
    </location>
</feature>
<gene>
    <name evidence="3" type="ORF">PQR57_28070</name>
</gene>
<dbReference type="SUPFAM" id="SSF47413">
    <property type="entry name" value="lambda repressor-like DNA-binding domains"/>
    <property type="match status" value="1"/>
</dbReference>
<reference evidence="3 4" key="1">
    <citation type="journal article" date="2024" name="Chem. Sci.">
        <title>Discovery of megapolipeptins by genome mining of a Burkholderiales bacteria collection.</title>
        <authorList>
            <person name="Paulo B.S."/>
            <person name="Recchia M.J.J."/>
            <person name="Lee S."/>
            <person name="Fergusson C.H."/>
            <person name="Romanowski S.B."/>
            <person name="Hernandez A."/>
            <person name="Krull N."/>
            <person name="Liu D.Y."/>
            <person name="Cavanagh H."/>
            <person name="Bos A."/>
            <person name="Gray C.A."/>
            <person name="Murphy B.T."/>
            <person name="Linington R.G."/>
            <person name="Eustaquio A.S."/>
        </authorList>
    </citation>
    <scope>NUCLEOTIDE SEQUENCE [LARGE SCALE GENOMIC DNA]</scope>
    <source>
        <strain evidence="3 4">RL17-350-BIC-A</strain>
    </source>
</reference>
<evidence type="ECO:0000313" key="4">
    <source>
        <dbReference type="Proteomes" id="UP001629230"/>
    </source>
</evidence>
<evidence type="ECO:0000256" key="1">
    <source>
        <dbReference type="SAM" id="MobiDB-lite"/>
    </source>
</evidence>
<comment type="caution">
    <text evidence="3">The sequence shown here is derived from an EMBL/GenBank/DDBJ whole genome shotgun (WGS) entry which is preliminary data.</text>
</comment>
<feature type="compositionally biased region" description="Low complexity" evidence="1">
    <location>
        <begin position="104"/>
        <end position="123"/>
    </location>
</feature>
<name>A0ABW9AXX3_9BURK</name>
<evidence type="ECO:0000259" key="2">
    <source>
        <dbReference type="PROSITE" id="PS50943"/>
    </source>
</evidence>